<reference evidence="1 2" key="1">
    <citation type="journal article" date="2022" name="Hortic Res">
        <title>A haplotype resolved chromosomal level avocado genome allows analysis of novel avocado genes.</title>
        <authorList>
            <person name="Nath O."/>
            <person name="Fletcher S.J."/>
            <person name="Hayward A."/>
            <person name="Shaw L.M."/>
            <person name="Masouleh A.K."/>
            <person name="Furtado A."/>
            <person name="Henry R.J."/>
            <person name="Mitter N."/>
        </authorList>
    </citation>
    <scope>NUCLEOTIDE SEQUENCE [LARGE SCALE GENOMIC DNA]</scope>
    <source>
        <strain evidence="2">cv. Hass</strain>
    </source>
</reference>
<keyword evidence="2" id="KW-1185">Reference proteome</keyword>
<evidence type="ECO:0000313" key="1">
    <source>
        <dbReference type="EMBL" id="KAJ8651030.1"/>
    </source>
</evidence>
<dbReference type="Proteomes" id="UP001234297">
    <property type="component" value="Chromosome 1"/>
</dbReference>
<comment type="caution">
    <text evidence="1">The sequence shown here is derived from an EMBL/GenBank/DDBJ whole genome shotgun (WGS) entry which is preliminary data.</text>
</comment>
<protein>
    <submittedName>
        <fullName evidence="1">Uncharacterized protein</fullName>
    </submittedName>
</protein>
<proteinExistence type="predicted"/>
<sequence>MSQSMEKVIARADKEILAEVVRFAQKQGMKGTKGGWKDFLDHRDKKFGSNLSDPGKRSIDILAAFLRTFAEEEDIKFLGKVARSCVDRKALMQRTRNSPDVEYPEQRLVRLTIEHPQFVQHYSFPTFDKEWMVTNLGKVSKAMKSTKMIAIDCEMVLCEDGTEAVVKVCAVDNNLEVIIDNLVKPNKAIVDFRTEITGISAKDLEGITCSLTDIQKSLKKLLSHGTILVGHSLHNDLQALKVDHARVIDTQLIFKYQEAIHARPSLNNLCKSVLGCGVRKEGAPHNCLDDACAAMKLVLAKLKHGFDDPIAIETKNVPKADIAKLFLHKILVDVPSGELLKMFAEYNIVEVQWQLNSRARGHMRSAYAVFKDPKDAQEAFDNIEGEQEKDSSGRPQKLASMQLSTGATATFYVRKMTPDNLLSNKRSAEDEIVEHKKRKIDCNQCNHLTEIERLKQEIRQRDDEILNLQKILSALTRKHGL</sequence>
<organism evidence="1 2">
    <name type="scientific">Persea americana</name>
    <name type="common">Avocado</name>
    <dbReference type="NCBI Taxonomy" id="3435"/>
    <lineage>
        <taxon>Eukaryota</taxon>
        <taxon>Viridiplantae</taxon>
        <taxon>Streptophyta</taxon>
        <taxon>Embryophyta</taxon>
        <taxon>Tracheophyta</taxon>
        <taxon>Spermatophyta</taxon>
        <taxon>Magnoliopsida</taxon>
        <taxon>Magnoliidae</taxon>
        <taxon>Laurales</taxon>
        <taxon>Lauraceae</taxon>
        <taxon>Persea</taxon>
    </lineage>
</organism>
<dbReference type="EMBL" id="CM056809">
    <property type="protein sequence ID" value="KAJ8651030.1"/>
    <property type="molecule type" value="Genomic_DNA"/>
</dbReference>
<evidence type="ECO:0000313" key="2">
    <source>
        <dbReference type="Proteomes" id="UP001234297"/>
    </source>
</evidence>
<gene>
    <name evidence="1" type="ORF">MRB53_004053</name>
</gene>
<name>A0ACC2MZH5_PERAE</name>
<accession>A0ACC2MZH5</accession>